<comment type="caution">
    <text evidence="1">The sequence shown here is derived from an EMBL/GenBank/DDBJ whole genome shotgun (WGS) entry which is preliminary data.</text>
</comment>
<protein>
    <submittedName>
        <fullName evidence="1">Uncharacterized protein</fullName>
    </submittedName>
</protein>
<organism evidence="1 2">
    <name type="scientific">Patagioenas fasciata monilis</name>
    <dbReference type="NCBI Taxonomy" id="372326"/>
    <lineage>
        <taxon>Eukaryota</taxon>
        <taxon>Metazoa</taxon>
        <taxon>Chordata</taxon>
        <taxon>Craniata</taxon>
        <taxon>Vertebrata</taxon>
        <taxon>Euteleostomi</taxon>
        <taxon>Archelosauria</taxon>
        <taxon>Archosauria</taxon>
        <taxon>Dinosauria</taxon>
        <taxon>Saurischia</taxon>
        <taxon>Theropoda</taxon>
        <taxon>Coelurosauria</taxon>
        <taxon>Aves</taxon>
        <taxon>Neognathae</taxon>
        <taxon>Neoaves</taxon>
        <taxon>Columbimorphae</taxon>
        <taxon>Columbiformes</taxon>
        <taxon>Columbidae</taxon>
        <taxon>Patagioenas</taxon>
    </lineage>
</organism>
<reference evidence="1 2" key="1">
    <citation type="submission" date="2016-02" db="EMBL/GenBank/DDBJ databases">
        <title>Band-tailed pigeon sequencing and assembly.</title>
        <authorList>
            <person name="Soares A.E."/>
            <person name="Novak B.J."/>
            <person name="Rice E.S."/>
            <person name="O'Connell B."/>
            <person name="Chang D."/>
            <person name="Weber S."/>
            <person name="Shapiro B."/>
        </authorList>
    </citation>
    <scope>NUCLEOTIDE SEQUENCE [LARGE SCALE GENOMIC DNA]</scope>
    <source>
        <strain evidence="1">BTP2013</strain>
        <tissue evidence="1">Blood</tissue>
    </source>
</reference>
<keyword evidence="2" id="KW-1185">Reference proteome</keyword>
<dbReference type="EMBL" id="LSYS01004468">
    <property type="protein sequence ID" value="OPJ79503.1"/>
    <property type="molecule type" value="Genomic_DNA"/>
</dbReference>
<dbReference type="Proteomes" id="UP000190648">
    <property type="component" value="Unassembled WGS sequence"/>
</dbReference>
<gene>
    <name evidence="1" type="ORF">AV530_001629</name>
</gene>
<dbReference type="AlphaFoldDB" id="A0A1V4K562"/>
<name>A0A1V4K562_PATFA</name>
<proteinExistence type="predicted"/>
<evidence type="ECO:0000313" key="1">
    <source>
        <dbReference type="EMBL" id="OPJ79503.1"/>
    </source>
</evidence>
<accession>A0A1V4K562</accession>
<sequence length="84" mass="9532">MQLLLETGPSSILNTCWWAFMGWITPLRFCKRFKLSCFVPPGSAYLSTKPALHEGDGEALQASFRSNESGDSYEYMRSSQQQVF</sequence>
<evidence type="ECO:0000313" key="2">
    <source>
        <dbReference type="Proteomes" id="UP000190648"/>
    </source>
</evidence>